<dbReference type="PANTHER" id="PTHR11827">
    <property type="entry name" value="SOLUTE CARRIER FAMILY 12, CATION COTRANSPORTERS"/>
    <property type="match status" value="1"/>
</dbReference>
<keyword evidence="6" id="KW-1185">Reference proteome</keyword>
<dbReference type="GO" id="GO:0055075">
    <property type="term" value="P:potassium ion homeostasis"/>
    <property type="evidence" value="ECO:0007669"/>
    <property type="project" value="TreeGrafter"/>
</dbReference>
<evidence type="ECO:0000256" key="4">
    <source>
        <dbReference type="ARBA" id="ARBA00023136"/>
    </source>
</evidence>
<gene>
    <name evidence="5" type="ORF">NTEN_LOCUS596</name>
</gene>
<accession>A0A6H5FVI3</accession>
<evidence type="ECO:0008006" key="7">
    <source>
        <dbReference type="Google" id="ProtNLM"/>
    </source>
</evidence>
<evidence type="ECO:0000256" key="2">
    <source>
        <dbReference type="ARBA" id="ARBA00022692"/>
    </source>
</evidence>
<name>A0A6H5FVI3_9HEMI</name>
<keyword evidence="2" id="KW-0812">Transmembrane</keyword>
<evidence type="ECO:0000256" key="3">
    <source>
        <dbReference type="ARBA" id="ARBA00022989"/>
    </source>
</evidence>
<proteinExistence type="predicted"/>
<evidence type="ECO:0000313" key="5">
    <source>
        <dbReference type="EMBL" id="CAA9993701.1"/>
    </source>
</evidence>
<dbReference type="InterPro" id="IPR004842">
    <property type="entry name" value="SLC12A_fam"/>
</dbReference>
<dbReference type="GO" id="GO:0016020">
    <property type="term" value="C:membrane"/>
    <property type="evidence" value="ECO:0007669"/>
    <property type="project" value="UniProtKB-SubCell"/>
</dbReference>
<comment type="subcellular location">
    <subcellularLocation>
        <location evidence="1">Membrane</location>
        <topology evidence="1">Multi-pass membrane protein</topology>
    </subcellularLocation>
</comment>
<reference evidence="5 6" key="1">
    <citation type="submission" date="2020-02" db="EMBL/GenBank/DDBJ databases">
        <authorList>
            <person name="Ferguson B K."/>
        </authorList>
    </citation>
    <scope>NUCLEOTIDE SEQUENCE [LARGE SCALE GENOMIC DNA]</scope>
</reference>
<organism evidence="5 6">
    <name type="scientific">Nesidiocoris tenuis</name>
    <dbReference type="NCBI Taxonomy" id="355587"/>
    <lineage>
        <taxon>Eukaryota</taxon>
        <taxon>Metazoa</taxon>
        <taxon>Ecdysozoa</taxon>
        <taxon>Arthropoda</taxon>
        <taxon>Hexapoda</taxon>
        <taxon>Insecta</taxon>
        <taxon>Pterygota</taxon>
        <taxon>Neoptera</taxon>
        <taxon>Paraneoptera</taxon>
        <taxon>Hemiptera</taxon>
        <taxon>Heteroptera</taxon>
        <taxon>Panheteroptera</taxon>
        <taxon>Cimicomorpha</taxon>
        <taxon>Miridae</taxon>
        <taxon>Dicyphina</taxon>
        <taxon>Nesidiocoris</taxon>
    </lineage>
</organism>
<keyword evidence="4" id="KW-0472">Membrane</keyword>
<dbReference type="PANTHER" id="PTHR11827:SF72">
    <property type="entry name" value="GH08340P"/>
    <property type="match status" value="1"/>
</dbReference>
<dbReference type="Proteomes" id="UP000479000">
    <property type="component" value="Unassembled WGS sequence"/>
</dbReference>
<evidence type="ECO:0000313" key="6">
    <source>
        <dbReference type="Proteomes" id="UP000479000"/>
    </source>
</evidence>
<dbReference type="AlphaFoldDB" id="A0A6H5FVI3"/>
<dbReference type="GO" id="GO:0006884">
    <property type="term" value="P:cell volume homeostasis"/>
    <property type="evidence" value="ECO:0007669"/>
    <property type="project" value="TreeGrafter"/>
</dbReference>
<dbReference type="GO" id="GO:0015379">
    <property type="term" value="F:potassium:chloride symporter activity"/>
    <property type="evidence" value="ECO:0007669"/>
    <property type="project" value="TreeGrafter"/>
</dbReference>
<keyword evidence="3" id="KW-1133">Transmembrane helix</keyword>
<dbReference type="GO" id="GO:0055064">
    <property type="term" value="P:chloride ion homeostasis"/>
    <property type="evidence" value="ECO:0007669"/>
    <property type="project" value="TreeGrafter"/>
</dbReference>
<evidence type="ECO:0000256" key="1">
    <source>
        <dbReference type="ARBA" id="ARBA00004141"/>
    </source>
</evidence>
<protein>
    <recommendedName>
        <fullName evidence="7">SLC12A transporter C-terminal domain-containing protein</fullName>
    </recommendedName>
</protein>
<sequence length="237" mass="26934">MPPHPTSPFSGQVRKYLLLLDSRKDHVKFWRPQVLLMVRNPRSCTPLVQFVNDMKKSGLYVLGHVIVEKEFAEHEVDPTIQLNTTWLSLIDHLKVSGWKHLRVRVLLCEGQASMSDITEFAGSSERANFKVRQMLDRLRIKATVELVDDWSRLRASLRAPQVDFDRNSETSRNYIANVNRLIGNNSKESAITFLYLDPPPGNDDASQLYLGALSELTSNLRPTLLVHGIRAVTSTTL</sequence>
<dbReference type="OrthoDB" id="2020542at2759"/>
<dbReference type="EMBL" id="CADCXU010001067">
    <property type="protein sequence ID" value="CAA9993701.1"/>
    <property type="molecule type" value="Genomic_DNA"/>
</dbReference>